<dbReference type="SUPFAM" id="SSF52096">
    <property type="entry name" value="ClpP/crotonase"/>
    <property type="match status" value="1"/>
</dbReference>
<dbReference type="FunFam" id="3.90.226.10:FF:000009">
    <property type="entry name" value="Carnitinyl-CoA dehydratase"/>
    <property type="match status" value="1"/>
</dbReference>
<evidence type="ECO:0000256" key="10">
    <source>
        <dbReference type="ARBA" id="ARBA00073436"/>
    </source>
</evidence>
<proteinExistence type="inferred from homology"/>
<dbReference type="InterPro" id="IPR029045">
    <property type="entry name" value="ClpP/crotonase-like_dom_sf"/>
</dbReference>
<dbReference type="InterPro" id="IPR014748">
    <property type="entry name" value="Enoyl-CoA_hydra_C"/>
</dbReference>
<dbReference type="Pfam" id="PF00378">
    <property type="entry name" value="ECH_1"/>
    <property type="match status" value="1"/>
</dbReference>
<evidence type="ECO:0000256" key="4">
    <source>
        <dbReference type="ARBA" id="ARBA00022832"/>
    </source>
</evidence>
<dbReference type="EC" id="4.2.1.17" evidence="3"/>
<dbReference type="CDD" id="cd06558">
    <property type="entry name" value="crotonase-like"/>
    <property type="match status" value="1"/>
</dbReference>
<dbReference type="PANTHER" id="PTHR11941:SF169">
    <property type="entry name" value="(7AS)-7A-METHYL-1,5-DIOXO-2,3,5,6,7,7A-HEXAHYDRO-1H-INDENE-CARBOXYL-COA HYDROLASE"/>
    <property type="match status" value="1"/>
</dbReference>
<keyword evidence="6 12" id="KW-0456">Lyase</keyword>
<keyword evidence="5" id="KW-0443">Lipid metabolism</keyword>
<comment type="catalytic activity">
    <reaction evidence="8">
        <text>a 4-saturated-(3S)-3-hydroxyacyl-CoA = a (3E)-enoyl-CoA + H2O</text>
        <dbReference type="Rhea" id="RHEA:20724"/>
        <dbReference type="ChEBI" id="CHEBI:15377"/>
        <dbReference type="ChEBI" id="CHEBI:58521"/>
        <dbReference type="ChEBI" id="CHEBI:137480"/>
        <dbReference type="EC" id="4.2.1.17"/>
    </reaction>
</comment>
<comment type="similarity">
    <text evidence="2 11">Belongs to the enoyl-CoA hydratase/isomerase family.</text>
</comment>
<dbReference type="GO" id="GO:0006635">
    <property type="term" value="P:fatty acid beta-oxidation"/>
    <property type="evidence" value="ECO:0007669"/>
    <property type="project" value="TreeGrafter"/>
</dbReference>
<dbReference type="Proteomes" id="UP000053060">
    <property type="component" value="Unassembled WGS sequence"/>
</dbReference>
<gene>
    <name evidence="12" type="ORF">Z045_25775</name>
</gene>
<evidence type="ECO:0000256" key="11">
    <source>
        <dbReference type="RuleBase" id="RU003707"/>
    </source>
</evidence>
<reference evidence="12 13" key="2">
    <citation type="journal article" date="2016" name="Genome Announc.">
        <title>Draft Genome Sequence of a Versatile Hydrocarbon-Degrading Bacterium, Rhodococcus pyridinivorans Strain KG-16, Collected from Oil Fields in India.</title>
        <authorList>
            <person name="Aggarwal R.K."/>
            <person name="Dawar C."/>
            <person name="Phanindranath R."/>
            <person name="Mutnuri L."/>
            <person name="Dayal A.M."/>
        </authorList>
    </citation>
    <scope>NUCLEOTIDE SEQUENCE [LARGE SCALE GENOMIC DNA]</scope>
    <source>
        <strain evidence="12 13">KG-16</strain>
    </source>
</reference>
<dbReference type="InterPro" id="IPR018376">
    <property type="entry name" value="Enoyl-CoA_hyd/isom_CS"/>
</dbReference>
<evidence type="ECO:0000256" key="3">
    <source>
        <dbReference type="ARBA" id="ARBA00012076"/>
    </source>
</evidence>
<dbReference type="Gene3D" id="3.90.226.10">
    <property type="entry name" value="2-enoyl-CoA Hydratase, Chain A, domain 1"/>
    <property type="match status" value="1"/>
</dbReference>
<organism evidence="12 13">
    <name type="scientific">Rhodococcus pyridinivorans KG-16</name>
    <dbReference type="NCBI Taxonomy" id="1441730"/>
    <lineage>
        <taxon>Bacteria</taxon>
        <taxon>Bacillati</taxon>
        <taxon>Actinomycetota</taxon>
        <taxon>Actinomycetes</taxon>
        <taxon>Mycobacteriales</taxon>
        <taxon>Nocardiaceae</taxon>
        <taxon>Rhodococcus</taxon>
    </lineage>
</organism>
<dbReference type="EMBL" id="AZXY01000031">
    <property type="protein sequence ID" value="KSZ55990.1"/>
    <property type="molecule type" value="Genomic_DNA"/>
</dbReference>
<dbReference type="PANTHER" id="PTHR11941">
    <property type="entry name" value="ENOYL-COA HYDRATASE-RELATED"/>
    <property type="match status" value="1"/>
</dbReference>
<name>A0A0V9UDA9_9NOCA</name>
<evidence type="ECO:0000256" key="7">
    <source>
        <dbReference type="ARBA" id="ARBA00023709"/>
    </source>
</evidence>
<comment type="caution">
    <text evidence="12">The sequence shown here is derived from an EMBL/GenBank/DDBJ whole genome shotgun (WGS) entry which is preliminary data.</text>
</comment>
<dbReference type="AlphaFoldDB" id="A0A0V9UDA9"/>
<evidence type="ECO:0000313" key="12">
    <source>
        <dbReference type="EMBL" id="KSZ55990.1"/>
    </source>
</evidence>
<dbReference type="GO" id="GO:0018812">
    <property type="term" value="F:3-hydroxyacyl-CoA dehydratase activity"/>
    <property type="evidence" value="ECO:0007669"/>
    <property type="project" value="RHEA"/>
</dbReference>
<evidence type="ECO:0000256" key="1">
    <source>
        <dbReference type="ARBA" id="ARBA00002994"/>
    </source>
</evidence>
<reference evidence="13" key="1">
    <citation type="submission" date="2015-01" db="EMBL/GenBank/DDBJ databases">
        <title>Draft genome sequence of Rhodococcus pyridinivorans strain KG-16, a hydrocarbon-degrading bacterium.</title>
        <authorList>
            <person name="Aggarwal R.K."/>
            <person name="Dawar C."/>
        </authorList>
    </citation>
    <scope>NUCLEOTIDE SEQUENCE [LARGE SCALE GENOMIC DNA]</scope>
    <source>
        <strain evidence="13">KG-16</strain>
    </source>
</reference>
<evidence type="ECO:0000256" key="2">
    <source>
        <dbReference type="ARBA" id="ARBA00005254"/>
    </source>
</evidence>
<evidence type="ECO:0000256" key="6">
    <source>
        <dbReference type="ARBA" id="ARBA00023239"/>
    </source>
</evidence>
<keyword evidence="4" id="KW-0276">Fatty acid metabolism</keyword>
<sequence length="251" mass="25945">MQLAIADHVAVITIDRPHVRNAVDKPTAEAIASALDEVDANPDVRVCVLTGSGSVFSAGMDLKAFAESGERPVTESRGGFGIVERPSAKPMIAAVEGKALGGGFEMVLACDLVVAGESAQFGLPEVKRGLVAAAGGVLRLPQRVSRAVALNMLFTGDPISASQAAELGLINEVVADGQAIAAAKALAMRIATNAPLAVQAVKEIVDALPDWPNADAFSRQRPITDAVRSSADAAEGARAFVEKRPAVWSNE</sequence>
<protein>
    <recommendedName>
        <fullName evidence="9">Probable enoyl-CoA hydratase EchA17</fullName>
        <ecNumber evidence="3">4.2.1.17</ecNumber>
    </recommendedName>
    <alternativeName>
        <fullName evidence="10">Probable enoyl-CoA hydratase echA17</fullName>
    </alternativeName>
</protein>
<dbReference type="NCBIfam" id="NF006100">
    <property type="entry name" value="PRK08252.1"/>
    <property type="match status" value="1"/>
</dbReference>
<evidence type="ECO:0000313" key="13">
    <source>
        <dbReference type="Proteomes" id="UP000053060"/>
    </source>
</evidence>
<dbReference type="PROSITE" id="PS00166">
    <property type="entry name" value="ENOYL_COA_HYDRATASE"/>
    <property type="match status" value="1"/>
</dbReference>
<evidence type="ECO:0000256" key="5">
    <source>
        <dbReference type="ARBA" id="ARBA00023098"/>
    </source>
</evidence>
<comment type="catalytic activity">
    <reaction evidence="7">
        <text>a (3S)-3-hydroxyacyl-CoA = a (2E)-enoyl-CoA + H2O</text>
        <dbReference type="Rhea" id="RHEA:16105"/>
        <dbReference type="ChEBI" id="CHEBI:15377"/>
        <dbReference type="ChEBI" id="CHEBI:57318"/>
        <dbReference type="ChEBI" id="CHEBI:58856"/>
        <dbReference type="EC" id="4.2.1.17"/>
    </reaction>
</comment>
<dbReference type="InterPro" id="IPR001753">
    <property type="entry name" value="Enoyl-CoA_hydra/iso"/>
</dbReference>
<evidence type="ECO:0000256" key="8">
    <source>
        <dbReference type="ARBA" id="ARBA00023717"/>
    </source>
</evidence>
<dbReference type="RefSeq" id="WP_060655243.1">
    <property type="nucleotide sequence ID" value="NZ_AZXY01000031.1"/>
</dbReference>
<accession>A0A0V9UDA9</accession>
<evidence type="ECO:0000256" key="9">
    <source>
        <dbReference type="ARBA" id="ARBA00039456"/>
    </source>
</evidence>
<dbReference type="PATRIC" id="fig|1441730.3.peg.5448"/>
<dbReference type="Gene3D" id="1.10.12.10">
    <property type="entry name" value="Lyase 2-enoyl-coa Hydratase, Chain A, domain 2"/>
    <property type="match status" value="1"/>
</dbReference>
<comment type="function">
    <text evidence="1">Could possibly oxidize fatty acids using specific components.</text>
</comment>